<comment type="caution">
    <text evidence="1">The sequence shown here is derived from an EMBL/GenBank/DDBJ whole genome shotgun (WGS) entry which is preliminary data.</text>
</comment>
<sequence>MKKTKMGVAQEWESIYQEWDGTGFFSFMLASDWDGTRHFSVGAGWGRRENPLPCHPLVYMFLELWAGKGPQFVVISRFMMIHRHLPYLNGIFSVLSKFEKKLIDNRNRK</sequence>
<dbReference type="Proteomes" id="UP001352852">
    <property type="component" value="Unassembled WGS sequence"/>
</dbReference>
<organism evidence="1 2">
    <name type="scientific">Characodon lateralis</name>
    <dbReference type="NCBI Taxonomy" id="208331"/>
    <lineage>
        <taxon>Eukaryota</taxon>
        <taxon>Metazoa</taxon>
        <taxon>Chordata</taxon>
        <taxon>Craniata</taxon>
        <taxon>Vertebrata</taxon>
        <taxon>Euteleostomi</taxon>
        <taxon>Actinopterygii</taxon>
        <taxon>Neopterygii</taxon>
        <taxon>Teleostei</taxon>
        <taxon>Neoteleostei</taxon>
        <taxon>Acanthomorphata</taxon>
        <taxon>Ovalentaria</taxon>
        <taxon>Atherinomorphae</taxon>
        <taxon>Cyprinodontiformes</taxon>
        <taxon>Goodeidae</taxon>
        <taxon>Characodon</taxon>
    </lineage>
</organism>
<evidence type="ECO:0000313" key="2">
    <source>
        <dbReference type="Proteomes" id="UP001352852"/>
    </source>
</evidence>
<dbReference type="EMBL" id="JAHUTJ010068065">
    <property type="protein sequence ID" value="MED6291428.1"/>
    <property type="molecule type" value="Genomic_DNA"/>
</dbReference>
<protein>
    <submittedName>
        <fullName evidence="1">Uncharacterized protein</fullName>
    </submittedName>
</protein>
<reference evidence="1 2" key="1">
    <citation type="submission" date="2021-06" db="EMBL/GenBank/DDBJ databases">
        <authorList>
            <person name="Palmer J.M."/>
        </authorList>
    </citation>
    <scope>NUCLEOTIDE SEQUENCE [LARGE SCALE GENOMIC DNA]</scope>
    <source>
        <strain evidence="1 2">CL_MEX2019</strain>
        <tissue evidence="1">Muscle</tissue>
    </source>
</reference>
<gene>
    <name evidence="1" type="ORF">CHARACLAT_023455</name>
</gene>
<name>A0ABU7EW37_9TELE</name>
<keyword evidence="2" id="KW-1185">Reference proteome</keyword>
<proteinExistence type="predicted"/>
<accession>A0ABU7EW37</accession>
<evidence type="ECO:0000313" key="1">
    <source>
        <dbReference type="EMBL" id="MED6291428.1"/>
    </source>
</evidence>